<protein>
    <submittedName>
        <fullName evidence="5">Nematode cuticle collagen N-terminal domain and Collagen triple helix repeat-containing protein</fullName>
    </submittedName>
</protein>
<feature type="compositionally biased region" description="Pro residues" evidence="2">
    <location>
        <begin position="165"/>
        <end position="174"/>
    </location>
</feature>
<reference evidence="5 6" key="1">
    <citation type="submission" date="2019-10" db="EMBL/GenBank/DDBJ databases">
        <title>Assembly and Annotation for the nematode Trichostrongylus colubriformis.</title>
        <authorList>
            <person name="Martin J."/>
        </authorList>
    </citation>
    <scope>NUCLEOTIDE SEQUENCE [LARGE SCALE GENOMIC DNA]</scope>
    <source>
        <strain evidence="5">G859</strain>
        <tissue evidence="5">Whole worm</tissue>
    </source>
</reference>
<dbReference type="PANTHER" id="PTHR24637">
    <property type="entry name" value="COLLAGEN"/>
    <property type="match status" value="1"/>
</dbReference>
<dbReference type="EMBL" id="WIXE01022749">
    <property type="protein sequence ID" value="KAK5967162.1"/>
    <property type="molecule type" value="Genomic_DNA"/>
</dbReference>
<evidence type="ECO:0000256" key="1">
    <source>
        <dbReference type="ARBA" id="ARBA00022737"/>
    </source>
</evidence>
<dbReference type="SMART" id="SM01088">
    <property type="entry name" value="Col_cuticle_N"/>
    <property type="match status" value="1"/>
</dbReference>
<evidence type="ECO:0000313" key="6">
    <source>
        <dbReference type="Proteomes" id="UP001331761"/>
    </source>
</evidence>
<feature type="region of interest" description="Disordered" evidence="2">
    <location>
        <begin position="212"/>
        <end position="274"/>
    </location>
</feature>
<feature type="compositionally biased region" description="Low complexity" evidence="2">
    <location>
        <begin position="186"/>
        <end position="195"/>
    </location>
</feature>
<keyword evidence="3" id="KW-0812">Transmembrane</keyword>
<feature type="compositionally biased region" description="Basic and acidic residues" evidence="2">
    <location>
        <begin position="250"/>
        <end position="259"/>
    </location>
</feature>
<dbReference type="Proteomes" id="UP001331761">
    <property type="component" value="Unassembled WGS sequence"/>
</dbReference>
<organism evidence="5 6">
    <name type="scientific">Trichostrongylus colubriformis</name>
    <name type="common">Black scour worm</name>
    <dbReference type="NCBI Taxonomy" id="6319"/>
    <lineage>
        <taxon>Eukaryota</taxon>
        <taxon>Metazoa</taxon>
        <taxon>Ecdysozoa</taxon>
        <taxon>Nematoda</taxon>
        <taxon>Chromadorea</taxon>
        <taxon>Rhabditida</taxon>
        <taxon>Rhabditina</taxon>
        <taxon>Rhabditomorpha</taxon>
        <taxon>Strongyloidea</taxon>
        <taxon>Trichostrongylidae</taxon>
        <taxon>Trichostrongylus</taxon>
    </lineage>
</organism>
<keyword evidence="3" id="KW-0472">Membrane</keyword>
<dbReference type="Pfam" id="PF01391">
    <property type="entry name" value="Collagen"/>
    <property type="match status" value="1"/>
</dbReference>
<dbReference type="GO" id="GO:0005581">
    <property type="term" value="C:collagen trimer"/>
    <property type="evidence" value="ECO:0007669"/>
    <property type="project" value="UniProtKB-KW"/>
</dbReference>
<feature type="region of interest" description="Disordered" evidence="2">
    <location>
        <begin position="161"/>
        <end position="195"/>
    </location>
</feature>
<evidence type="ECO:0000256" key="3">
    <source>
        <dbReference type="SAM" id="Phobius"/>
    </source>
</evidence>
<evidence type="ECO:0000259" key="4">
    <source>
        <dbReference type="SMART" id="SM01088"/>
    </source>
</evidence>
<keyword evidence="6" id="KW-1185">Reference proteome</keyword>
<sequence>MSMNCSLLNKYRHFVERQSNHAITAIARNREISTCLYPTVPTANYLRWIRHCSEFAIRTTHPDSGGRKKNMYSNFVLASGGVSLLTVSVIIAISAIVTELDTLQNEIMDHMKDFRATTDGAWELIMTGYADTNSQVARVTRSINGLVRPKREECRCAARARGCPAGPPGPPGQPGTPGEPGIDGTPGSPGVSGVGVLVKHLTPSECVKCPAGPEGVVGEPGQPGPPGPPGPPGQPGLPGMPGMMGPAGPEGDKGVDGIHGHPGIPGRGGQDAMTYAPGEPGAPGIPGLIGTQGSPGRNGENGPPGIDGEPGGVGNAGKVGRPGNPGMPGMPGVPGIPGADAHYCKCPPRITLQV</sequence>
<dbReference type="GO" id="GO:0042302">
    <property type="term" value="F:structural constituent of cuticle"/>
    <property type="evidence" value="ECO:0007669"/>
    <property type="project" value="InterPro"/>
</dbReference>
<dbReference type="InterPro" id="IPR008160">
    <property type="entry name" value="Collagen"/>
</dbReference>
<feature type="compositionally biased region" description="Low complexity" evidence="2">
    <location>
        <begin position="240"/>
        <end position="249"/>
    </location>
</feature>
<evidence type="ECO:0000256" key="2">
    <source>
        <dbReference type="SAM" id="MobiDB-lite"/>
    </source>
</evidence>
<dbReference type="AlphaFoldDB" id="A0AAN8EW45"/>
<dbReference type="Pfam" id="PF01484">
    <property type="entry name" value="Col_cuticle_N"/>
    <property type="match status" value="1"/>
</dbReference>
<keyword evidence="1" id="KW-0677">Repeat</keyword>
<name>A0AAN8EW45_TRICO</name>
<comment type="caution">
    <text evidence="5">The sequence shown here is derived from an EMBL/GenBank/DDBJ whole genome shotgun (WGS) entry which is preliminary data.</text>
</comment>
<evidence type="ECO:0000313" key="5">
    <source>
        <dbReference type="EMBL" id="KAK5967162.1"/>
    </source>
</evidence>
<dbReference type="PANTHER" id="PTHR24637:SF377">
    <property type="entry name" value="COLLAGEN TYPE IX ALPHA 1 CHAIN"/>
    <property type="match status" value="1"/>
</dbReference>
<gene>
    <name evidence="5" type="ORF">GCK32_010579</name>
</gene>
<accession>A0AAN8EW45</accession>
<feature type="transmembrane region" description="Helical" evidence="3">
    <location>
        <begin position="75"/>
        <end position="97"/>
    </location>
</feature>
<proteinExistence type="predicted"/>
<feature type="compositionally biased region" description="Gly residues" evidence="2">
    <location>
        <begin position="308"/>
        <end position="317"/>
    </location>
</feature>
<dbReference type="InterPro" id="IPR002486">
    <property type="entry name" value="Col_cuticle_N"/>
</dbReference>
<keyword evidence="5" id="KW-0176">Collagen</keyword>
<feature type="domain" description="Nematode cuticle collagen N-terminal" evidence="4">
    <location>
        <begin position="75"/>
        <end position="125"/>
    </location>
</feature>
<feature type="region of interest" description="Disordered" evidence="2">
    <location>
        <begin position="288"/>
        <end position="327"/>
    </location>
</feature>
<keyword evidence="3" id="KW-1133">Transmembrane helix</keyword>
<feature type="compositionally biased region" description="Pro residues" evidence="2">
    <location>
        <begin position="222"/>
        <end position="235"/>
    </location>
</feature>